<organism evidence="1 2">
    <name type="scientific">Rhodococcus rhodochrous</name>
    <dbReference type="NCBI Taxonomy" id="1829"/>
    <lineage>
        <taxon>Bacteria</taxon>
        <taxon>Bacillati</taxon>
        <taxon>Actinomycetota</taxon>
        <taxon>Actinomycetes</taxon>
        <taxon>Mycobacteriales</taxon>
        <taxon>Nocardiaceae</taxon>
        <taxon>Rhodococcus</taxon>
    </lineage>
</organism>
<proteinExistence type="predicted"/>
<dbReference type="InterPro" id="IPR046245">
    <property type="entry name" value="DUF6278"/>
</dbReference>
<evidence type="ECO:0000313" key="1">
    <source>
        <dbReference type="EMBL" id="UZF48002.1"/>
    </source>
</evidence>
<sequence>MAVYGSGIDGEIDAASALLEPDELLRWLAARGEPSAATVDALVAVQRRREEALADEELGHMLGGEMALLLGQVLIASIDGAHWHVWPNGHPVVRIGRTDLDVTEIADAYLCRQGHLRARSSSATAEPAGERTGRVVRAADRRWCMTGW</sequence>
<keyword evidence="1" id="KW-0614">Plasmid</keyword>
<protein>
    <submittedName>
        <fullName evidence="1">DUF6278 family protein</fullName>
    </submittedName>
</protein>
<accession>A0AA46X1Q5</accession>
<dbReference type="AlphaFoldDB" id="A0AA46X1Q5"/>
<dbReference type="Proteomes" id="UP001162740">
    <property type="component" value="Plasmid pGD02.2.1"/>
</dbReference>
<gene>
    <name evidence="1" type="ORF">KUM34_026720</name>
</gene>
<dbReference type="EMBL" id="CP083975">
    <property type="protein sequence ID" value="UZF48002.1"/>
    <property type="molecule type" value="Genomic_DNA"/>
</dbReference>
<geneLocation type="plasmid" evidence="1 2">
    <name>pGD02.2.1</name>
</geneLocation>
<dbReference type="RefSeq" id="WP_229581408.1">
    <property type="nucleotide sequence ID" value="NZ_CP083975.1"/>
</dbReference>
<evidence type="ECO:0000313" key="2">
    <source>
        <dbReference type="Proteomes" id="UP001162740"/>
    </source>
</evidence>
<dbReference type="Pfam" id="PF19794">
    <property type="entry name" value="DUF6278"/>
    <property type="match status" value="1"/>
</dbReference>
<reference evidence="1 2" key="1">
    <citation type="journal article" date="2021" name="Front. Microbiol.">
        <title>Bacterial Transformation of Aromatic Monomers in Softwood Black Liquor.</title>
        <authorList>
            <person name="Navas L.E."/>
            <person name="Dexter G."/>
            <person name="Liu J."/>
            <person name="Levy-Booth D."/>
            <person name="Cho M."/>
            <person name="Jang S.K."/>
            <person name="Mansfield S.D."/>
            <person name="Renneckar S."/>
            <person name="Mohn W.W."/>
            <person name="Eltis L.D."/>
        </authorList>
    </citation>
    <scope>NUCLEOTIDE SEQUENCE [LARGE SCALE GENOMIC DNA]</scope>
    <source>
        <strain evidence="1 2">GD02</strain>
    </source>
</reference>
<name>A0AA46X1Q5_RHORH</name>